<accession>A0A8H3GRP2</accession>
<evidence type="ECO:0000256" key="4">
    <source>
        <dbReference type="ARBA" id="ARBA00023125"/>
    </source>
</evidence>
<dbReference type="Proteomes" id="UP000663843">
    <property type="component" value="Unassembled WGS sequence"/>
</dbReference>
<proteinExistence type="predicted"/>
<reference evidence="7" key="1">
    <citation type="submission" date="2021-01" db="EMBL/GenBank/DDBJ databases">
        <authorList>
            <person name="Kaushik A."/>
        </authorList>
    </citation>
    <scope>NUCLEOTIDE SEQUENCE</scope>
    <source>
        <strain evidence="7">AG2-2IIIB</strain>
    </source>
</reference>
<dbReference type="PANTHER" id="PTHR31313:SF81">
    <property type="entry name" value="TY1 ENHANCER ACTIVATOR"/>
    <property type="match status" value="1"/>
</dbReference>
<evidence type="ECO:0000256" key="5">
    <source>
        <dbReference type="ARBA" id="ARBA00023163"/>
    </source>
</evidence>
<evidence type="ECO:0000256" key="1">
    <source>
        <dbReference type="ARBA" id="ARBA00022723"/>
    </source>
</evidence>
<evidence type="ECO:0000256" key="3">
    <source>
        <dbReference type="ARBA" id="ARBA00023015"/>
    </source>
</evidence>
<dbReference type="EMBL" id="CAJMWT010003050">
    <property type="protein sequence ID" value="CAE6461962.1"/>
    <property type="molecule type" value="Genomic_DNA"/>
</dbReference>
<evidence type="ECO:0000256" key="2">
    <source>
        <dbReference type="ARBA" id="ARBA00022833"/>
    </source>
</evidence>
<dbReference type="PANTHER" id="PTHR31313">
    <property type="entry name" value="TY1 ENHANCER ACTIVATOR"/>
    <property type="match status" value="1"/>
</dbReference>
<dbReference type="CDD" id="cd12148">
    <property type="entry name" value="fungal_TF_MHR"/>
    <property type="match status" value="1"/>
</dbReference>
<name>A0A8H3GRP2_9AGAM</name>
<protein>
    <recommendedName>
        <fullName evidence="9">Transcription factor domain-containing protein</fullName>
    </recommendedName>
</protein>
<dbReference type="GO" id="GO:0003677">
    <property type="term" value="F:DNA binding"/>
    <property type="evidence" value="ECO:0007669"/>
    <property type="project" value="UniProtKB-KW"/>
</dbReference>
<evidence type="ECO:0000313" key="7">
    <source>
        <dbReference type="EMBL" id="CAE6461962.1"/>
    </source>
</evidence>
<evidence type="ECO:0000256" key="6">
    <source>
        <dbReference type="ARBA" id="ARBA00023242"/>
    </source>
</evidence>
<keyword evidence="2" id="KW-0862">Zinc</keyword>
<sequence>MLIYHEGMAIRAARARLSSPTPLVIQNWHRWSTFVQGKYYDLGIYASRLIRTFLVPNRALEVNRPAELPLHQTTISCPIATEPDSRPPLTDSLADLLSRSDFFNYSSRCFIETCKLMVIATRMIDRPLNDQQTILDIHLQLETWFNALPESALIRQRSPLTFPPVLTLHITYWWFILHSHLPLAEQLPASTPEPVRNLSIKMSTRATEKLVQLFTTFDSQFGLRYFPRNLIKSIHACGSALVIERDSASSASRKKRATATEGIGVCINALKTIGDIWPVAIRMCEELESLAGEDPSD</sequence>
<evidence type="ECO:0008006" key="9">
    <source>
        <dbReference type="Google" id="ProtNLM"/>
    </source>
</evidence>
<dbReference type="GO" id="GO:0046872">
    <property type="term" value="F:metal ion binding"/>
    <property type="evidence" value="ECO:0007669"/>
    <property type="project" value="UniProtKB-KW"/>
</dbReference>
<gene>
    <name evidence="7" type="ORF">RDB_LOCUS97281</name>
</gene>
<dbReference type="AlphaFoldDB" id="A0A8H3GRP2"/>
<keyword evidence="6" id="KW-0539">Nucleus</keyword>
<keyword evidence="4" id="KW-0238">DNA-binding</keyword>
<evidence type="ECO:0000313" key="8">
    <source>
        <dbReference type="Proteomes" id="UP000663843"/>
    </source>
</evidence>
<keyword evidence="5" id="KW-0804">Transcription</keyword>
<dbReference type="InterPro" id="IPR051615">
    <property type="entry name" value="Transcr_Regulatory_Elem"/>
</dbReference>
<keyword evidence="1" id="KW-0479">Metal-binding</keyword>
<organism evidence="7 8">
    <name type="scientific">Rhizoctonia solani</name>
    <dbReference type="NCBI Taxonomy" id="456999"/>
    <lineage>
        <taxon>Eukaryota</taxon>
        <taxon>Fungi</taxon>
        <taxon>Dikarya</taxon>
        <taxon>Basidiomycota</taxon>
        <taxon>Agaricomycotina</taxon>
        <taxon>Agaricomycetes</taxon>
        <taxon>Cantharellales</taxon>
        <taxon>Ceratobasidiaceae</taxon>
        <taxon>Rhizoctonia</taxon>
    </lineage>
</organism>
<keyword evidence="3" id="KW-0805">Transcription regulation</keyword>
<comment type="caution">
    <text evidence="7">The sequence shown here is derived from an EMBL/GenBank/DDBJ whole genome shotgun (WGS) entry which is preliminary data.</text>
</comment>